<keyword evidence="3" id="KW-1185">Reference proteome</keyword>
<protein>
    <submittedName>
        <fullName evidence="2">Uncharacterized protein</fullName>
    </submittedName>
</protein>
<keyword evidence="1" id="KW-0732">Signal</keyword>
<organism evidence="2 3">
    <name type="scientific">Prevotella micans F0438</name>
    <dbReference type="NCBI Taxonomy" id="883158"/>
    <lineage>
        <taxon>Bacteria</taxon>
        <taxon>Pseudomonadati</taxon>
        <taxon>Bacteroidota</taxon>
        <taxon>Bacteroidia</taxon>
        <taxon>Bacteroidales</taxon>
        <taxon>Prevotellaceae</taxon>
        <taxon>Prevotella</taxon>
    </lineage>
</organism>
<reference evidence="2 3" key="1">
    <citation type="submission" date="2011-12" db="EMBL/GenBank/DDBJ databases">
        <title>The Genome Sequence of Prevotella micans F0438.</title>
        <authorList>
            <consortium name="The Broad Institute Genome Sequencing Platform"/>
            <person name="Earl A."/>
            <person name="Ward D."/>
            <person name="Feldgarden M."/>
            <person name="Gevers D."/>
            <person name="Izard J."/>
            <person name="Baranova O.V."/>
            <person name="Blanton J.M."/>
            <person name="Wade W.G."/>
            <person name="Dewhirst F.E."/>
            <person name="Young S.K."/>
            <person name="Zeng Q."/>
            <person name="Gargeya S."/>
            <person name="Fitzgerald M."/>
            <person name="Haas B."/>
            <person name="Abouelleil A."/>
            <person name="Alvarado L."/>
            <person name="Arachchi H.M."/>
            <person name="Berlin A."/>
            <person name="Chapman S.B."/>
            <person name="Gearin G."/>
            <person name="Goldberg J."/>
            <person name="Griggs A."/>
            <person name="Gujja S."/>
            <person name="Hansen M."/>
            <person name="Heiman D."/>
            <person name="Howarth C."/>
            <person name="Larimer J."/>
            <person name="Lui A."/>
            <person name="MacDonald P.J.P."/>
            <person name="McCowen C."/>
            <person name="Montmayeur A."/>
            <person name="Murphy C."/>
            <person name="Neiman D."/>
            <person name="Pearson M."/>
            <person name="Priest M."/>
            <person name="Roberts A."/>
            <person name="Saif S."/>
            <person name="Shea T."/>
            <person name="Sisk P."/>
            <person name="Stolte C."/>
            <person name="Sykes S."/>
            <person name="Wortman J."/>
            <person name="Nusbaum C."/>
            <person name="Birren B."/>
        </authorList>
    </citation>
    <scope>NUCLEOTIDE SEQUENCE [LARGE SCALE GENOMIC DNA]</scope>
    <source>
        <strain evidence="2 3">F0438</strain>
    </source>
</reference>
<accession>H1Q499</accession>
<sequence>MKKVLLLTAATMIAVSSFAQNSIKSNAGFKKVDLSMEKAEVAIGSLEAPVVKKKAPRKGLPEGLYYTRPVGTMYTGITADGKQRYISALIVPPGFDMKFYNKSTNKKQTNWTIGKDSKPADPQFVDADFNFVYGNLVTNYSGSGYYTPVLHRGTQSYQLGESNKYFAQYGPSLLAVDTITNLSFFDTMTAKNYGLGAVWYNKGQKDGINYIYGTGETEFKDGVKLKNVGVIQYIPAPAAPLYVEDYHFLVLSKDNHPIAANAKLKMVILNASEDREGKWSLGTDTIAKLEATADDVTEVAPVGEQGKLKFGVVNINFHKKGIDPLSGSLGNVPFVVEGPHAMVITGFQDPGINVGFRGSEQLVEDSVNIQSHGIWRAANGDFREIDIYGGLSLFFSVKGGFDYIECAANVSMDGTELHDMNILRVSNDGQTISNEGKTGKQNIGGAPVFTAFPYQDQSGNFNYFVADKPDWITDVDATEFDAKNSISIVKPICKALPSGVDKRVGVVYLQGKTGKSKTPIIVLQGSATIADGIENIEADKAKAVNNGKIYNLSGQQVGKNYKGVVIKDGKKLINR</sequence>
<evidence type="ECO:0000313" key="3">
    <source>
        <dbReference type="Proteomes" id="UP000016023"/>
    </source>
</evidence>
<dbReference type="HOGENOM" id="CLU_506092_0_0_10"/>
<dbReference type="STRING" id="883158.HMPREF9140_01737"/>
<evidence type="ECO:0000313" key="2">
    <source>
        <dbReference type="EMBL" id="EHO67880.1"/>
    </source>
</evidence>
<feature type="chain" id="PRO_5003552666" evidence="1">
    <location>
        <begin position="20"/>
        <end position="575"/>
    </location>
</feature>
<comment type="caution">
    <text evidence="2">The sequence shown here is derived from an EMBL/GenBank/DDBJ whole genome shotgun (WGS) entry which is preliminary data.</text>
</comment>
<dbReference type="Proteomes" id="UP000016023">
    <property type="component" value="Unassembled WGS sequence"/>
</dbReference>
<name>H1Q499_9BACT</name>
<evidence type="ECO:0000256" key="1">
    <source>
        <dbReference type="SAM" id="SignalP"/>
    </source>
</evidence>
<gene>
    <name evidence="2" type="ORF">HMPREF9140_01737</name>
</gene>
<dbReference type="PATRIC" id="fig|883158.3.peg.1736"/>
<proteinExistence type="predicted"/>
<dbReference type="EMBL" id="AGWK01000045">
    <property type="protein sequence ID" value="EHO67880.1"/>
    <property type="molecule type" value="Genomic_DNA"/>
</dbReference>
<dbReference type="AlphaFoldDB" id="H1Q499"/>
<feature type="signal peptide" evidence="1">
    <location>
        <begin position="1"/>
        <end position="19"/>
    </location>
</feature>